<feature type="domain" description="SsuA/THI5-like" evidence="1">
    <location>
        <begin position="70"/>
        <end position="286"/>
    </location>
</feature>
<sequence>MNRSSHTSRTLTRATLSRRQLVRASAVAAGLALVGCSTGSGSGSGASSDAAVGDASATTEVSFVLDYAPNTNHTGIYVAVDQGYFAEEGLEVEIVQPPEDGADALLGAGGAQMGVSYQDVMANNLASDQAMPYTAVAAIIQHNTSGIMSRAEDAITHPAAMMGHRYATWNMPVEQATIKDIVETDGGDYSQVELVPYDVDDEVSGLKANLFDSVWVFEGWACQNAVVQDFDYNYFSFMSVDPVFDFYTPVIAVNDDFAQNSPEVVKAFLRAAKRGYEYAVDNPDAAADILCAAVPELDSALVHQSQTYLAGQYVADAASWGVIDPERWAAFYQWLNDNDLVENKLETSAGYDLSFLA</sequence>
<dbReference type="InterPro" id="IPR027939">
    <property type="entry name" value="NMT1/THI5"/>
</dbReference>
<dbReference type="KEGG" id="tio:INP52_07725"/>
<gene>
    <name evidence="2" type="ORF">INP52_07725</name>
</gene>
<dbReference type="AlphaFoldDB" id="A0A7S7M9C8"/>
<name>A0A7S7M9C8_9ACTN</name>
<dbReference type="SUPFAM" id="SSF53850">
    <property type="entry name" value="Periplasmic binding protein-like II"/>
    <property type="match status" value="1"/>
</dbReference>
<dbReference type="Gene3D" id="3.40.190.10">
    <property type="entry name" value="Periplasmic binding protein-like II"/>
    <property type="match status" value="2"/>
</dbReference>
<dbReference type="RefSeq" id="WP_194370596.1">
    <property type="nucleotide sequence ID" value="NZ_CP063767.1"/>
</dbReference>
<dbReference type="InterPro" id="IPR006311">
    <property type="entry name" value="TAT_signal"/>
</dbReference>
<dbReference type="InterPro" id="IPR015168">
    <property type="entry name" value="SsuA/THI5"/>
</dbReference>
<reference evidence="2 3" key="1">
    <citation type="submission" date="2020-10" db="EMBL/GenBank/DDBJ databases">
        <title>Olsenella immobilis sp.nov., isolated from the mud in a fermentation cellar used for the production of Chinese strong-flavoured liquor.</title>
        <authorList>
            <person name="Lu L."/>
        </authorList>
    </citation>
    <scope>NUCLEOTIDE SEQUENCE [LARGE SCALE GENOMIC DNA]</scope>
    <source>
        <strain evidence="2 3">LZLJ-2</strain>
    </source>
</reference>
<evidence type="ECO:0000313" key="3">
    <source>
        <dbReference type="Proteomes" id="UP000593735"/>
    </source>
</evidence>
<evidence type="ECO:0000259" key="1">
    <source>
        <dbReference type="Pfam" id="PF09084"/>
    </source>
</evidence>
<proteinExistence type="predicted"/>
<dbReference type="Proteomes" id="UP000593735">
    <property type="component" value="Chromosome"/>
</dbReference>
<keyword evidence="3" id="KW-1185">Reference proteome</keyword>
<dbReference type="GO" id="GO:0009228">
    <property type="term" value="P:thiamine biosynthetic process"/>
    <property type="evidence" value="ECO:0007669"/>
    <property type="project" value="InterPro"/>
</dbReference>
<dbReference type="PROSITE" id="PS51318">
    <property type="entry name" value="TAT"/>
    <property type="match status" value="1"/>
</dbReference>
<dbReference type="Pfam" id="PF09084">
    <property type="entry name" value="NMT1"/>
    <property type="match status" value="1"/>
</dbReference>
<organism evidence="2 3">
    <name type="scientific">Thermophilibacter immobilis</name>
    <dbReference type="NCBI Taxonomy" id="2779519"/>
    <lineage>
        <taxon>Bacteria</taxon>
        <taxon>Bacillati</taxon>
        <taxon>Actinomycetota</taxon>
        <taxon>Coriobacteriia</taxon>
        <taxon>Coriobacteriales</taxon>
        <taxon>Atopobiaceae</taxon>
        <taxon>Thermophilibacter</taxon>
    </lineage>
</organism>
<dbReference type="EMBL" id="CP063767">
    <property type="protein sequence ID" value="QOY60293.1"/>
    <property type="molecule type" value="Genomic_DNA"/>
</dbReference>
<dbReference type="PANTHER" id="PTHR31528">
    <property type="entry name" value="4-AMINO-5-HYDROXYMETHYL-2-METHYLPYRIMIDINE PHOSPHATE SYNTHASE THI11-RELATED"/>
    <property type="match status" value="1"/>
</dbReference>
<accession>A0A7S7M9C8</accession>
<evidence type="ECO:0000313" key="2">
    <source>
        <dbReference type="EMBL" id="QOY60293.1"/>
    </source>
</evidence>
<dbReference type="PANTHER" id="PTHR31528:SF3">
    <property type="entry name" value="THIAMINE BIOSYNTHESIS PROTEIN HI_0357-RELATED"/>
    <property type="match status" value="1"/>
</dbReference>
<protein>
    <submittedName>
        <fullName evidence="2">ABC transporter substrate-binding protein</fullName>
    </submittedName>
</protein>